<evidence type="ECO:0000259" key="2">
    <source>
        <dbReference type="Pfam" id="PF13193"/>
    </source>
</evidence>
<feature type="domain" description="AMP-binding enzyme C-terminal" evidence="2">
    <location>
        <begin position="431"/>
        <end position="505"/>
    </location>
</feature>
<organism evidence="3 4">
    <name type="scientific">Bosea eneae</name>
    <dbReference type="NCBI Taxonomy" id="151454"/>
    <lineage>
        <taxon>Bacteria</taxon>
        <taxon>Pseudomonadati</taxon>
        <taxon>Pseudomonadota</taxon>
        <taxon>Alphaproteobacteria</taxon>
        <taxon>Hyphomicrobiales</taxon>
        <taxon>Boseaceae</taxon>
        <taxon>Bosea</taxon>
    </lineage>
</organism>
<comment type="caution">
    <text evidence="3">The sequence shown here is derived from an EMBL/GenBank/DDBJ whole genome shotgun (WGS) entry which is preliminary data.</text>
</comment>
<dbReference type="PROSITE" id="PS00455">
    <property type="entry name" value="AMP_BINDING"/>
    <property type="match status" value="1"/>
</dbReference>
<dbReference type="Proteomes" id="UP001596053">
    <property type="component" value="Unassembled WGS sequence"/>
</dbReference>
<protein>
    <submittedName>
        <fullName evidence="3">AMP-binding protein</fullName>
    </submittedName>
</protein>
<feature type="domain" description="AMP-dependent synthetase/ligase" evidence="1">
    <location>
        <begin position="31"/>
        <end position="371"/>
    </location>
</feature>
<dbReference type="Gene3D" id="3.30.300.30">
    <property type="match status" value="1"/>
</dbReference>
<dbReference type="PANTHER" id="PTHR43767:SF1">
    <property type="entry name" value="NONRIBOSOMAL PEPTIDE SYNTHASE PES1 (EUROFUNG)-RELATED"/>
    <property type="match status" value="1"/>
</dbReference>
<dbReference type="InterPro" id="IPR025110">
    <property type="entry name" value="AMP-bd_C"/>
</dbReference>
<dbReference type="Gene3D" id="3.40.50.12780">
    <property type="entry name" value="N-terminal domain of ligase-like"/>
    <property type="match status" value="1"/>
</dbReference>
<evidence type="ECO:0000313" key="4">
    <source>
        <dbReference type="Proteomes" id="UP001596053"/>
    </source>
</evidence>
<name>A0ABW0J0U0_9HYPH</name>
<dbReference type="SUPFAM" id="SSF56801">
    <property type="entry name" value="Acetyl-CoA synthetase-like"/>
    <property type="match status" value="1"/>
</dbReference>
<dbReference type="InterPro" id="IPR020845">
    <property type="entry name" value="AMP-binding_CS"/>
</dbReference>
<dbReference type="Pfam" id="PF13193">
    <property type="entry name" value="AMP-binding_C"/>
    <property type="match status" value="1"/>
</dbReference>
<gene>
    <name evidence="3" type="ORF">ACFPOB_27475</name>
</gene>
<reference evidence="4" key="1">
    <citation type="journal article" date="2019" name="Int. J. Syst. Evol. Microbiol.">
        <title>The Global Catalogue of Microorganisms (GCM) 10K type strain sequencing project: providing services to taxonomists for standard genome sequencing and annotation.</title>
        <authorList>
            <consortium name="The Broad Institute Genomics Platform"/>
            <consortium name="The Broad Institute Genome Sequencing Center for Infectious Disease"/>
            <person name="Wu L."/>
            <person name="Ma J."/>
        </authorList>
    </citation>
    <scope>NUCLEOTIDE SEQUENCE [LARGE SCALE GENOMIC DNA]</scope>
    <source>
        <strain evidence="4">NCAIM B.01391</strain>
    </source>
</reference>
<dbReference type="InterPro" id="IPR000873">
    <property type="entry name" value="AMP-dep_synth/lig_dom"/>
</dbReference>
<dbReference type="InterPro" id="IPR045851">
    <property type="entry name" value="AMP-bd_C_sf"/>
</dbReference>
<proteinExistence type="predicted"/>
<accession>A0ABW0J0U0</accession>
<keyword evidence="4" id="KW-1185">Reference proteome</keyword>
<dbReference type="RefSeq" id="WP_377801454.1">
    <property type="nucleotide sequence ID" value="NZ_JBHSLW010000073.1"/>
</dbReference>
<evidence type="ECO:0000313" key="3">
    <source>
        <dbReference type="EMBL" id="MFC5423289.1"/>
    </source>
</evidence>
<dbReference type="PANTHER" id="PTHR43767">
    <property type="entry name" value="LONG-CHAIN-FATTY-ACID--COA LIGASE"/>
    <property type="match status" value="1"/>
</dbReference>
<dbReference type="Pfam" id="PF00501">
    <property type="entry name" value="AMP-binding"/>
    <property type="match status" value="1"/>
</dbReference>
<evidence type="ECO:0000259" key="1">
    <source>
        <dbReference type="Pfam" id="PF00501"/>
    </source>
</evidence>
<dbReference type="EMBL" id="JBHSLW010000073">
    <property type="protein sequence ID" value="MFC5423289.1"/>
    <property type="molecule type" value="Genomic_DNA"/>
</dbReference>
<sequence length="619" mass="68251">MLTPDRWTVREVALRRLASSPAFPFVSEIGGPTETYGRFIERASALAHFYSECGVAVGNTVAVLCPNGIPALHGWMAASLIGAVDVTVNSAYRGELLTHVLATTQPKVALVDTRLLDSLLEVREQLRFLTHVILVGSSEAPDDGHHLQFARYEEIVEARRPLPTRQVEPQDPAVVMFTSGTTGPSKAVLLPNAQVCLLAHQVIVNTRLSADDVYYNAHPLHHIAGKFMGVLATFIAGGHLVLDRKFDAEAWLATIRRVGATVGIAHGPMIEMIHATAPAADDRNHRLRRLMCCPLPKSIGRAFEQRFDLRGIEMWGMTEVTCPCWTSFDGGHPLGSCGKPMDDWFDVRIVNPETDRELRPGETGEIVVRPRLPWTSFAGYLGAPEATVEAWRNLWFHTGDAGWRDDDGYFFILDRIKDRIRRRAENISSYEIEAAALQLTGVREAAAVGVPSGMEGDDDIKLCVALDRAFEPADILAFLAARLPHFMVPRYIEIMPSLPRTPTNKLKKRELRDGGVGVHTWDRHQVGIRLKQLVQERSAKRTQGRRWGSTGGGGTIPLRNVCQTVRTNSRPSIFPPRRCHSSIMPSCVATTSMANSFVGSVVASSPASFPRSIISSSIR</sequence>
<dbReference type="InterPro" id="IPR050237">
    <property type="entry name" value="ATP-dep_AMP-bd_enzyme"/>
</dbReference>
<dbReference type="InterPro" id="IPR042099">
    <property type="entry name" value="ANL_N_sf"/>
</dbReference>